<keyword evidence="4" id="KW-1185">Reference proteome</keyword>
<protein>
    <submittedName>
        <fullName evidence="3">Uncharacterized protein</fullName>
    </submittedName>
</protein>
<organism evidence="3 4">
    <name type="scientific">Methyloceanibacter superfactus</name>
    <dbReference type="NCBI Taxonomy" id="1774969"/>
    <lineage>
        <taxon>Bacteria</taxon>
        <taxon>Pseudomonadati</taxon>
        <taxon>Pseudomonadota</taxon>
        <taxon>Alphaproteobacteria</taxon>
        <taxon>Hyphomicrobiales</taxon>
        <taxon>Hyphomicrobiaceae</taxon>
        <taxon>Methyloceanibacter</taxon>
    </lineage>
</organism>
<evidence type="ECO:0000256" key="1">
    <source>
        <dbReference type="SAM" id="MobiDB-lite"/>
    </source>
</evidence>
<name>A0A1E3W1P1_9HYPH</name>
<evidence type="ECO:0000313" key="3">
    <source>
        <dbReference type="EMBL" id="ODR99737.1"/>
    </source>
</evidence>
<proteinExistence type="predicted"/>
<feature type="transmembrane region" description="Helical" evidence="2">
    <location>
        <begin position="114"/>
        <end position="135"/>
    </location>
</feature>
<keyword evidence="2" id="KW-0812">Transmembrane</keyword>
<feature type="region of interest" description="Disordered" evidence="1">
    <location>
        <begin position="142"/>
        <end position="176"/>
    </location>
</feature>
<evidence type="ECO:0000313" key="4">
    <source>
        <dbReference type="Proteomes" id="UP000094472"/>
    </source>
</evidence>
<dbReference type="EMBL" id="LPWF01000016">
    <property type="protein sequence ID" value="ODR99737.1"/>
    <property type="molecule type" value="Genomic_DNA"/>
</dbReference>
<dbReference type="AlphaFoldDB" id="A0A1E3W1P1"/>
<reference evidence="3 4" key="1">
    <citation type="journal article" date="2016" name="Environ. Microbiol.">
        <title>New Methyloceanibacter diversity from North Sea sediments includes methanotroph containing solely the soluble methane monooxygenase.</title>
        <authorList>
            <person name="Vekeman B."/>
            <person name="Kerckhof F.M."/>
            <person name="Cremers G."/>
            <person name="de Vos P."/>
            <person name="Vandamme P."/>
            <person name="Boon N."/>
            <person name="Op den Camp H.J."/>
            <person name="Heylen K."/>
        </authorList>
    </citation>
    <scope>NUCLEOTIDE SEQUENCE [LARGE SCALE GENOMIC DNA]</scope>
    <source>
        <strain evidence="3 4">R-67175</strain>
    </source>
</reference>
<keyword evidence="2" id="KW-0472">Membrane</keyword>
<keyword evidence="2" id="KW-1133">Transmembrane helix</keyword>
<comment type="caution">
    <text evidence="3">The sequence shown here is derived from an EMBL/GenBank/DDBJ whole genome shotgun (WGS) entry which is preliminary data.</text>
</comment>
<gene>
    <name evidence="3" type="ORF">AUC69_09025</name>
</gene>
<evidence type="ECO:0000256" key="2">
    <source>
        <dbReference type="SAM" id="Phobius"/>
    </source>
</evidence>
<sequence>MLRQALLTSASSRPDAAEIWGDRLYRLDPAPVELVNGPVSMAQPASLPALLGLLSIDDAAGVCQSPVTYGNDVSAPEGSAMESSGEDEMLDRTELLQLQGLVQAFYRRQRQASLLVAASIAAAVVLTFGGLILLFSMTGPGPDKREDAAPKDGTSVARAARARRSKPRSFNPSPCA</sequence>
<accession>A0A1E3W1P1</accession>
<dbReference type="Proteomes" id="UP000094472">
    <property type="component" value="Unassembled WGS sequence"/>
</dbReference>